<gene>
    <name evidence="2" type="ORF">FE633_13440</name>
</gene>
<dbReference type="GO" id="GO:0005506">
    <property type="term" value="F:iron ion binding"/>
    <property type="evidence" value="ECO:0007669"/>
    <property type="project" value="InterPro"/>
</dbReference>
<comment type="caution">
    <text evidence="2">The sequence shown here is derived from an EMBL/GenBank/DDBJ whole genome shotgun (WGS) entry which is preliminary data.</text>
</comment>
<dbReference type="RefSeq" id="WP_138045351.1">
    <property type="nucleotide sequence ID" value="NZ_VBZC01000012.1"/>
</dbReference>
<dbReference type="AlphaFoldDB" id="A0A5R9FV38"/>
<dbReference type="InterPro" id="IPR002397">
    <property type="entry name" value="Cyt_P450_B"/>
</dbReference>
<name>A0A5R9FV38_9ACTN</name>
<accession>A0A5R9FV38</accession>
<dbReference type="GO" id="GO:0020037">
    <property type="term" value="F:heme binding"/>
    <property type="evidence" value="ECO:0007669"/>
    <property type="project" value="InterPro"/>
</dbReference>
<reference evidence="2 3" key="1">
    <citation type="submission" date="2019-05" db="EMBL/GenBank/DDBJ databases">
        <title>Streptomyces sp. NEAU-C151, a novel actinomycete isolated from soil.</title>
        <authorList>
            <person name="Han L."/>
            <person name="Jiang H."/>
        </authorList>
    </citation>
    <scope>NUCLEOTIDE SEQUENCE [LARGE SCALE GENOMIC DNA]</scope>
    <source>
        <strain evidence="2 3">NEAU-C151</strain>
    </source>
</reference>
<dbReference type="SUPFAM" id="SSF48264">
    <property type="entry name" value="Cytochrome P450"/>
    <property type="match status" value="1"/>
</dbReference>
<dbReference type="PANTHER" id="PTHR46696">
    <property type="entry name" value="P450, PUTATIVE (EUROFUNG)-RELATED"/>
    <property type="match status" value="1"/>
</dbReference>
<protein>
    <submittedName>
        <fullName evidence="2">Cytochrome P450</fullName>
    </submittedName>
</protein>
<evidence type="ECO:0000256" key="1">
    <source>
        <dbReference type="ARBA" id="ARBA00010617"/>
    </source>
</evidence>
<keyword evidence="3" id="KW-1185">Reference proteome</keyword>
<organism evidence="2 3">
    <name type="scientific">Streptomyces montanus</name>
    <dbReference type="NCBI Taxonomy" id="2580423"/>
    <lineage>
        <taxon>Bacteria</taxon>
        <taxon>Bacillati</taxon>
        <taxon>Actinomycetota</taxon>
        <taxon>Actinomycetes</taxon>
        <taxon>Kitasatosporales</taxon>
        <taxon>Streptomycetaceae</taxon>
        <taxon>Streptomyces</taxon>
    </lineage>
</organism>
<dbReference type="PROSITE" id="PS00086">
    <property type="entry name" value="CYTOCHROME_P450"/>
    <property type="match status" value="1"/>
</dbReference>
<evidence type="ECO:0000313" key="2">
    <source>
        <dbReference type="EMBL" id="TLS45760.1"/>
    </source>
</evidence>
<dbReference type="EMBL" id="VBZC01000012">
    <property type="protein sequence ID" value="TLS45760.1"/>
    <property type="molecule type" value="Genomic_DNA"/>
</dbReference>
<proteinExistence type="inferred from homology"/>
<dbReference type="PRINTS" id="PR00359">
    <property type="entry name" value="BP450"/>
</dbReference>
<evidence type="ECO:0000313" key="3">
    <source>
        <dbReference type="Proteomes" id="UP000305906"/>
    </source>
</evidence>
<dbReference type="InterPro" id="IPR017972">
    <property type="entry name" value="Cyt_P450_CS"/>
</dbReference>
<comment type="similarity">
    <text evidence="1">Belongs to the cytochrome P450 family.</text>
</comment>
<dbReference type="Gene3D" id="1.10.630.10">
    <property type="entry name" value="Cytochrome P450"/>
    <property type="match status" value="1"/>
</dbReference>
<dbReference type="GO" id="GO:0016705">
    <property type="term" value="F:oxidoreductase activity, acting on paired donors, with incorporation or reduction of molecular oxygen"/>
    <property type="evidence" value="ECO:0007669"/>
    <property type="project" value="InterPro"/>
</dbReference>
<dbReference type="GO" id="GO:0004497">
    <property type="term" value="F:monooxygenase activity"/>
    <property type="evidence" value="ECO:0007669"/>
    <property type="project" value="InterPro"/>
</dbReference>
<sequence>MEHELSGLYETWRKEHGPVVPIELDGGIPAFLVIGRKELQQVCQQEDLFTPDSRQWSELQAHRVPVDWPLLPQVAYQENARFMSGAEHWRLRGVLESGLSQADSRLTRRVVEWEADRLIDRFCESGRADMVADYAAPLPLLVMLRLMGLSHEDGEQLLPAIPRLLEGGEGAQRANEQINAILQRVVAARRAQPEKDLTSWLIHSPVNRPDTDWPSLSDKEVANQAWLTILAGAGGCTNWIANVMEQVVRKTELHDLLVANRASIDQIMNVTNWENPPVQNVLGRFATRDLSLGNYQIPRGAMLVLGLAGASTDPNATGTGERISYTLTNESHPAFGAGPHGCPGERMAKDIVRTAIDHFLFRCRAPYLENPDESLDWGTSIIVRSLRILPVAFRRSDRVLGDEAASGSALGASRSAHSLFPPRMLEQLVPHASR</sequence>
<dbReference type="PANTHER" id="PTHR46696:SF1">
    <property type="entry name" value="CYTOCHROME P450 YJIB-RELATED"/>
    <property type="match status" value="1"/>
</dbReference>
<dbReference type="InterPro" id="IPR036396">
    <property type="entry name" value="Cyt_P450_sf"/>
</dbReference>
<dbReference type="Proteomes" id="UP000305906">
    <property type="component" value="Unassembled WGS sequence"/>
</dbReference>